<sequence length="775" mass="83306">MDDRLGRPPAETVFTPEAPVPGPRTAVPERRTAVPELPGWLVPRPRLAERLSRGVLGPLTVVVGPVGAGKSALATEWLHTGRAPGPVACVRCEGREERPDVFWPRILTALSGAGVDLPAFDDVPVNELLVARLSAELALRGTPVVLVLDDFQPEPGSPVAEGVVSLLRHTSSMLRLVVLSRRDPPLHLHRYRLSRELTELRTADLAFTDAETASLLSQHGLDVARHVVRALRRRTAGWAAGIRLAAMSMQGQRHPDRFIARFAGDDEAIVTYLVEEVLDVQSPEMRRLLLTTSVLEHVNAELATEVAGEEAGRYFATLVRQNSFLQPLGQGWFRCHRMFADVLQLRLQHELPGSVAGVHRRAAAWLAEHACLAAAVGHALAADDAHYAARLVVEQLGIGQLLGLTATRLPDIPDQWSPAETSPAETRTEDPEPVLVAAAARYTDADAVAEALAEAARLTDALPDTETDRTLRCRLTHAVIRMAADHSRDLAAARAAAAESRALCARLPAHALAERPEIRALTQFVLGRAELRAGDLRAAEPLLTSGLKAAGATENGALRRGCLVELALLEAVRGRFRAAGEFATLATRPPLPTWTARDSSNATLLVVRAWVALARGEPAVVRAELGHVGAALHALPDPFTAGVASLVGRLVNLAGQGLSAAPDALLDTAGPWLPPTLRQPLARACAASLDTPCARAHRSAPGDGHGTADVTVERLTAREEDVLGRLSQMMTTEEIAEDLFLSVNTVKTHLKSVYRKLAVSRRSAAVRRARELQLL</sequence>
<dbReference type="Proteomes" id="UP000324015">
    <property type="component" value="Chromosome"/>
</dbReference>
<evidence type="ECO:0000256" key="2">
    <source>
        <dbReference type="ARBA" id="ARBA00023125"/>
    </source>
</evidence>
<dbReference type="SUPFAM" id="SSF52540">
    <property type="entry name" value="P-loop containing nucleoside triphosphate hydrolases"/>
    <property type="match status" value="1"/>
</dbReference>
<dbReference type="SMART" id="SM00421">
    <property type="entry name" value="HTH_LUXR"/>
    <property type="match status" value="1"/>
</dbReference>
<organism evidence="6 7">
    <name type="scientific">Streptomyces venezuelae</name>
    <dbReference type="NCBI Taxonomy" id="54571"/>
    <lineage>
        <taxon>Bacteria</taxon>
        <taxon>Bacillati</taxon>
        <taxon>Actinomycetota</taxon>
        <taxon>Actinomycetes</taxon>
        <taxon>Kitasatosporales</taxon>
        <taxon>Streptomycetaceae</taxon>
        <taxon>Streptomyces</taxon>
    </lineage>
</organism>
<dbReference type="AlphaFoldDB" id="A0A5P2CMY6"/>
<dbReference type="Gene3D" id="3.40.50.300">
    <property type="entry name" value="P-loop containing nucleotide triphosphate hydrolases"/>
    <property type="match status" value="1"/>
</dbReference>
<proteinExistence type="predicted"/>
<dbReference type="RefSeq" id="WP_150184948.1">
    <property type="nucleotide sequence ID" value="NZ_CP029191.1"/>
</dbReference>
<evidence type="ECO:0000256" key="4">
    <source>
        <dbReference type="SAM" id="MobiDB-lite"/>
    </source>
</evidence>
<dbReference type="PRINTS" id="PR00038">
    <property type="entry name" value="HTHLUXR"/>
</dbReference>
<dbReference type="GO" id="GO:0006355">
    <property type="term" value="P:regulation of DNA-templated transcription"/>
    <property type="evidence" value="ECO:0007669"/>
    <property type="project" value="InterPro"/>
</dbReference>
<protein>
    <submittedName>
        <fullName evidence="6">Helix-turn-helix transcriptional regulator</fullName>
    </submittedName>
</protein>
<evidence type="ECO:0000256" key="3">
    <source>
        <dbReference type="ARBA" id="ARBA00023163"/>
    </source>
</evidence>
<dbReference type="InterPro" id="IPR036388">
    <property type="entry name" value="WH-like_DNA-bd_sf"/>
</dbReference>
<evidence type="ECO:0000259" key="5">
    <source>
        <dbReference type="PROSITE" id="PS50043"/>
    </source>
</evidence>
<dbReference type="EMBL" id="CP029191">
    <property type="protein sequence ID" value="QES42501.1"/>
    <property type="molecule type" value="Genomic_DNA"/>
</dbReference>
<dbReference type="SUPFAM" id="SSF46894">
    <property type="entry name" value="C-terminal effector domain of the bipartite response regulators"/>
    <property type="match status" value="1"/>
</dbReference>
<keyword evidence="1" id="KW-0805">Transcription regulation</keyword>
<evidence type="ECO:0000313" key="6">
    <source>
        <dbReference type="EMBL" id="QES42501.1"/>
    </source>
</evidence>
<dbReference type="Pfam" id="PF25873">
    <property type="entry name" value="WHD_MalT"/>
    <property type="match status" value="1"/>
</dbReference>
<evidence type="ECO:0000313" key="7">
    <source>
        <dbReference type="Proteomes" id="UP000324015"/>
    </source>
</evidence>
<dbReference type="InterPro" id="IPR016032">
    <property type="entry name" value="Sig_transdc_resp-reg_C-effctor"/>
</dbReference>
<evidence type="ECO:0000256" key="1">
    <source>
        <dbReference type="ARBA" id="ARBA00023015"/>
    </source>
</evidence>
<dbReference type="Pfam" id="PF00196">
    <property type="entry name" value="GerE"/>
    <property type="match status" value="1"/>
</dbReference>
<dbReference type="InterPro" id="IPR000792">
    <property type="entry name" value="Tscrpt_reg_LuxR_C"/>
</dbReference>
<dbReference type="GO" id="GO:0003677">
    <property type="term" value="F:DNA binding"/>
    <property type="evidence" value="ECO:0007669"/>
    <property type="project" value="UniProtKB-KW"/>
</dbReference>
<dbReference type="PANTHER" id="PTHR44688:SF16">
    <property type="entry name" value="DNA-BINDING TRANSCRIPTIONAL ACTIVATOR DEVR_DOSR"/>
    <property type="match status" value="1"/>
</dbReference>
<reference evidence="6 7" key="1">
    <citation type="submission" date="2018-05" db="EMBL/GenBank/DDBJ databases">
        <title>Streptomyces venezuelae.</title>
        <authorList>
            <person name="Kim W."/>
            <person name="Lee N."/>
            <person name="Cho B.-K."/>
        </authorList>
    </citation>
    <scope>NUCLEOTIDE SEQUENCE [LARGE SCALE GENOMIC DNA]</scope>
    <source>
        <strain evidence="6 7">ATCC 14585</strain>
    </source>
</reference>
<keyword evidence="3" id="KW-0804">Transcription</keyword>
<gene>
    <name evidence="6" type="ORF">DEJ49_17330</name>
</gene>
<feature type="region of interest" description="Disordered" evidence="4">
    <location>
        <begin position="1"/>
        <end position="27"/>
    </location>
</feature>
<dbReference type="InterPro" id="IPR027417">
    <property type="entry name" value="P-loop_NTPase"/>
</dbReference>
<dbReference type="Gene3D" id="1.10.10.10">
    <property type="entry name" value="Winged helix-like DNA-binding domain superfamily/Winged helix DNA-binding domain"/>
    <property type="match status" value="1"/>
</dbReference>
<accession>A0A5P2CMY6</accession>
<dbReference type="InterPro" id="IPR059106">
    <property type="entry name" value="WHD_MalT"/>
</dbReference>
<keyword evidence="2" id="KW-0238">DNA-binding</keyword>
<dbReference type="PANTHER" id="PTHR44688">
    <property type="entry name" value="DNA-BINDING TRANSCRIPTIONAL ACTIVATOR DEVR_DOSR"/>
    <property type="match status" value="1"/>
</dbReference>
<dbReference type="PROSITE" id="PS50043">
    <property type="entry name" value="HTH_LUXR_2"/>
    <property type="match status" value="1"/>
</dbReference>
<name>A0A5P2CMY6_STRVZ</name>
<feature type="domain" description="HTH luxR-type" evidence="5">
    <location>
        <begin position="708"/>
        <end position="773"/>
    </location>
</feature>
<dbReference type="CDD" id="cd06170">
    <property type="entry name" value="LuxR_C_like"/>
    <property type="match status" value="1"/>
</dbReference>